<dbReference type="InterPro" id="IPR038765">
    <property type="entry name" value="Papain-like_cys_pep_sf"/>
</dbReference>
<feature type="non-terminal residue" evidence="3">
    <location>
        <position position="1"/>
    </location>
</feature>
<feature type="region of interest" description="Disordered" evidence="1">
    <location>
        <begin position="1"/>
        <end position="84"/>
    </location>
</feature>
<evidence type="ECO:0000256" key="1">
    <source>
        <dbReference type="SAM" id="MobiDB-lite"/>
    </source>
</evidence>
<feature type="domain" description="Transglutaminase-like" evidence="2">
    <location>
        <begin position="209"/>
        <end position="269"/>
    </location>
</feature>
<sequence length="342" mass="37421">AQPRLTGSAPGAPRHVAAHAAPPRARGARPRPREAPGALGGRVLGRLRRRARRAARGPAAPGGGPEGHRGRRARAGRAGAGDDAAVSDELMKDAVSWLQRYKPADGADAAFVRQHAEEALKISDEHPWAREVPRALWHDFVLPYTHFDERPELWRGYFNSKLGPLVSKCHSLREAATAVSDGIWTAFGEPAIHFKSNSTPEVLSPMHDLLKKRYASCTGMSIFLADGMRSVGVPARVVGTTQWNRESGGNHNWVEAWFDGKWNFIDSNPGQTWNEAWFQDDAKNAIAHGIHGIYTPIWNTTQANGNYVIGWRTNLTLPAIELTNSYKGISASPVGSHEIVVH</sequence>
<comment type="caution">
    <text evidence="3">The sequence shown here is derived from an EMBL/GenBank/DDBJ whole genome shotgun (WGS) entry which is preliminary data.</text>
</comment>
<feature type="compositionally biased region" description="Low complexity" evidence="1">
    <location>
        <begin position="9"/>
        <end position="25"/>
    </location>
</feature>
<dbReference type="Gene3D" id="3.10.620.30">
    <property type="match status" value="1"/>
</dbReference>
<evidence type="ECO:0000259" key="2">
    <source>
        <dbReference type="SMART" id="SM00460"/>
    </source>
</evidence>
<dbReference type="SUPFAM" id="SSF54001">
    <property type="entry name" value="Cysteine proteinases"/>
    <property type="match status" value="1"/>
</dbReference>
<dbReference type="Pfam" id="PF01841">
    <property type="entry name" value="Transglut_core"/>
    <property type="match status" value="1"/>
</dbReference>
<feature type="compositionally biased region" description="Basic residues" evidence="1">
    <location>
        <begin position="45"/>
        <end position="55"/>
    </location>
</feature>
<evidence type="ECO:0000313" key="3">
    <source>
        <dbReference type="EMBL" id="CAK0853996.1"/>
    </source>
</evidence>
<dbReference type="PANTHER" id="PTHR35532:SF5">
    <property type="entry name" value="CARBOHYDRATE-BINDING DOMAIN-CONTAINING PROTEIN"/>
    <property type="match status" value="1"/>
</dbReference>
<keyword evidence="4" id="KW-1185">Reference proteome</keyword>
<dbReference type="PANTHER" id="PTHR35532">
    <property type="entry name" value="SIMILAR TO POLYHYDROXYALKANOATE DEPOLYMERASE"/>
    <property type="match status" value="1"/>
</dbReference>
<reference evidence="3" key="1">
    <citation type="submission" date="2023-10" db="EMBL/GenBank/DDBJ databases">
        <authorList>
            <person name="Chen Y."/>
            <person name="Shah S."/>
            <person name="Dougan E. K."/>
            <person name="Thang M."/>
            <person name="Chan C."/>
        </authorList>
    </citation>
    <scope>NUCLEOTIDE SEQUENCE [LARGE SCALE GENOMIC DNA]</scope>
</reference>
<gene>
    <name evidence="3" type="ORF">PCOR1329_LOCUS45302</name>
</gene>
<proteinExistence type="predicted"/>
<protein>
    <recommendedName>
        <fullName evidence="2">Transglutaminase-like domain-containing protein</fullName>
    </recommendedName>
</protein>
<accession>A0ABN9U527</accession>
<dbReference type="Proteomes" id="UP001189429">
    <property type="component" value="Unassembled WGS sequence"/>
</dbReference>
<organism evidence="3 4">
    <name type="scientific">Prorocentrum cordatum</name>
    <dbReference type="NCBI Taxonomy" id="2364126"/>
    <lineage>
        <taxon>Eukaryota</taxon>
        <taxon>Sar</taxon>
        <taxon>Alveolata</taxon>
        <taxon>Dinophyceae</taxon>
        <taxon>Prorocentrales</taxon>
        <taxon>Prorocentraceae</taxon>
        <taxon>Prorocentrum</taxon>
    </lineage>
</organism>
<dbReference type="SMART" id="SM00460">
    <property type="entry name" value="TGc"/>
    <property type="match status" value="1"/>
</dbReference>
<name>A0ABN9U527_9DINO</name>
<dbReference type="EMBL" id="CAUYUJ010015446">
    <property type="protein sequence ID" value="CAK0853996.1"/>
    <property type="molecule type" value="Genomic_DNA"/>
</dbReference>
<evidence type="ECO:0000313" key="4">
    <source>
        <dbReference type="Proteomes" id="UP001189429"/>
    </source>
</evidence>
<dbReference type="InterPro" id="IPR002931">
    <property type="entry name" value="Transglutaminase-like"/>
</dbReference>